<accession>A0A7I8X7I5</accession>
<dbReference type="EMBL" id="CAJFDI010000005">
    <property type="protein sequence ID" value="CAD5233049.1"/>
    <property type="molecule type" value="Genomic_DNA"/>
</dbReference>
<evidence type="ECO:0000313" key="2">
    <source>
        <dbReference type="Proteomes" id="UP000659654"/>
    </source>
</evidence>
<keyword evidence="2" id="KW-1185">Reference proteome</keyword>
<dbReference type="Proteomes" id="UP000582659">
    <property type="component" value="Unassembled WGS sequence"/>
</dbReference>
<dbReference type="Proteomes" id="UP000659654">
    <property type="component" value="Unassembled WGS sequence"/>
</dbReference>
<dbReference type="AlphaFoldDB" id="A0A7I8X7I5"/>
<dbReference type="EMBL" id="CAJFCV020000005">
    <property type="protein sequence ID" value="CAG9126474.1"/>
    <property type="molecule type" value="Genomic_DNA"/>
</dbReference>
<comment type="caution">
    <text evidence="1">The sequence shown here is derived from an EMBL/GenBank/DDBJ whole genome shotgun (WGS) entry which is preliminary data.</text>
</comment>
<proteinExistence type="predicted"/>
<sequence length="93" mass="10626">MEKLVHFRFRGLLRVQGLTEVVIHFTHRLFVVYGDVGIFVLVDAYSWYIADSQGVLGKPLREWVSAVCIAMLRALRHSDVITGRHMKSCPKLA</sequence>
<evidence type="ECO:0000313" key="1">
    <source>
        <dbReference type="EMBL" id="CAD5233049.1"/>
    </source>
</evidence>
<organism evidence="1 2">
    <name type="scientific">Bursaphelenchus xylophilus</name>
    <name type="common">Pinewood nematode worm</name>
    <name type="synonym">Aphelenchoides xylophilus</name>
    <dbReference type="NCBI Taxonomy" id="6326"/>
    <lineage>
        <taxon>Eukaryota</taxon>
        <taxon>Metazoa</taxon>
        <taxon>Ecdysozoa</taxon>
        <taxon>Nematoda</taxon>
        <taxon>Chromadorea</taxon>
        <taxon>Rhabditida</taxon>
        <taxon>Tylenchina</taxon>
        <taxon>Tylenchomorpha</taxon>
        <taxon>Aphelenchoidea</taxon>
        <taxon>Aphelenchoididae</taxon>
        <taxon>Bursaphelenchus</taxon>
    </lineage>
</organism>
<gene>
    <name evidence="1" type="ORF">BXYJ_LOCUS13140</name>
</gene>
<name>A0A7I8X7I5_BURXY</name>
<reference evidence="1" key="1">
    <citation type="submission" date="2020-09" db="EMBL/GenBank/DDBJ databases">
        <authorList>
            <person name="Kikuchi T."/>
        </authorList>
    </citation>
    <scope>NUCLEOTIDE SEQUENCE</scope>
    <source>
        <strain evidence="1">Ka4C1</strain>
    </source>
</reference>
<protein>
    <submittedName>
        <fullName evidence="1">(pine wood nematode) hypothetical protein</fullName>
    </submittedName>
</protein>